<reference evidence="6 7" key="1">
    <citation type="journal article" date="2021" name="Environ. Microbiol.">
        <title>Genetic insights into the dark matter of the mammalian gut microbiota through targeted genome reconstruction.</title>
        <authorList>
            <person name="Lugli G.A."/>
            <person name="Alessandri G."/>
            <person name="Milani C."/>
            <person name="Viappiani A."/>
            <person name="Fontana F."/>
            <person name="Tarracchini C."/>
            <person name="Mancabelli L."/>
            <person name="Argentini C."/>
            <person name="Ruiz L."/>
            <person name="Margolles A."/>
            <person name="van Sinderen D."/>
            <person name="Turroni F."/>
            <person name="Ventura M."/>
        </authorList>
    </citation>
    <scope>NUCLEOTIDE SEQUENCE [LARGE SCALE GENOMIC DNA]</scope>
    <source>
        <strain evidence="6 7">LC6</strain>
    </source>
</reference>
<dbReference type="PANTHER" id="PTHR43078:SF6">
    <property type="entry name" value="UDP-GLUCURONIC ACID DECARBOXYLASE 1"/>
    <property type="match status" value="1"/>
</dbReference>
<feature type="domain" description="NAD-dependent epimerase/dehydratase" evidence="5">
    <location>
        <begin position="35"/>
        <end position="275"/>
    </location>
</feature>
<keyword evidence="4" id="KW-0456">Lyase</keyword>
<dbReference type="Gene3D" id="3.40.50.720">
    <property type="entry name" value="NAD(P)-binding Rossmann-like Domain"/>
    <property type="match status" value="1"/>
</dbReference>
<proteinExistence type="predicted"/>
<evidence type="ECO:0000259" key="5">
    <source>
        <dbReference type="Pfam" id="PF01370"/>
    </source>
</evidence>
<dbReference type="Proteomes" id="UP000711736">
    <property type="component" value="Unassembled WGS sequence"/>
</dbReference>
<evidence type="ECO:0000256" key="1">
    <source>
        <dbReference type="ARBA" id="ARBA00001911"/>
    </source>
</evidence>
<name>A0ABS5UXB0_9BIFI</name>
<keyword evidence="3" id="KW-0520">NAD</keyword>
<gene>
    <name evidence="6" type="ORF">JS530_09555</name>
</gene>
<keyword evidence="2" id="KW-0210">Decarboxylase</keyword>
<comment type="caution">
    <text evidence="6">The sequence shown here is derived from an EMBL/GenBank/DDBJ whole genome shotgun (WGS) entry which is preliminary data.</text>
</comment>
<evidence type="ECO:0000313" key="7">
    <source>
        <dbReference type="Proteomes" id="UP000711736"/>
    </source>
</evidence>
<organism evidence="6 7">
    <name type="scientific">Bifidobacterium colobi</name>
    <dbReference type="NCBI Taxonomy" id="2809026"/>
    <lineage>
        <taxon>Bacteria</taxon>
        <taxon>Bacillati</taxon>
        <taxon>Actinomycetota</taxon>
        <taxon>Actinomycetes</taxon>
        <taxon>Bifidobacteriales</taxon>
        <taxon>Bifidobacteriaceae</taxon>
        <taxon>Bifidobacterium</taxon>
    </lineage>
</organism>
<sequence>MVEGWGTLTNIAVGSLPDSAANGVVDAEWWDGKRVLVLGASGLIGAAIVRCLASLRTNMKLNVSVCASGRNLGRLNALFDELEGVSTLQCDVTKPLNSDLHCDVVIDAASPAGPSAFSNDPVGVMDANIRGVSNALDYVKNQENGILLYISSGEVYGFVDAPHLMKENEAGFVDTLSPRSCYPSAKRAAETYCACYREQYGVDVRIARPAHIFGPGFKPDDSRLAATFFVDAFNNCDIVLRSSGMQQRTFTYIDDCVTALLAIVSNGKAGEAYNVSNAGNDVALRDFAGVIARAGGVNLRVPAEASESGAVRASSLDDYKLRGLGWSPQYTIEQGVRETFRWLHGEAVVGGE</sequence>
<evidence type="ECO:0000256" key="4">
    <source>
        <dbReference type="ARBA" id="ARBA00023239"/>
    </source>
</evidence>
<dbReference type="SUPFAM" id="SSF51735">
    <property type="entry name" value="NAD(P)-binding Rossmann-fold domains"/>
    <property type="match status" value="1"/>
</dbReference>
<comment type="cofactor">
    <cofactor evidence="1">
        <name>NAD(+)</name>
        <dbReference type="ChEBI" id="CHEBI:57540"/>
    </cofactor>
</comment>
<dbReference type="InterPro" id="IPR036291">
    <property type="entry name" value="NAD(P)-bd_dom_sf"/>
</dbReference>
<accession>A0ABS5UXB0</accession>
<dbReference type="Pfam" id="PF01370">
    <property type="entry name" value="Epimerase"/>
    <property type="match status" value="1"/>
</dbReference>
<evidence type="ECO:0000313" key="6">
    <source>
        <dbReference type="EMBL" id="MBT1175737.1"/>
    </source>
</evidence>
<dbReference type="RefSeq" id="WP_214376930.1">
    <property type="nucleotide sequence ID" value="NZ_JAFEJU010000008.1"/>
</dbReference>
<evidence type="ECO:0000256" key="3">
    <source>
        <dbReference type="ARBA" id="ARBA00023027"/>
    </source>
</evidence>
<protein>
    <submittedName>
        <fullName evidence="6">NAD-dependent epimerase/dehydratase family protein</fullName>
    </submittedName>
</protein>
<dbReference type="PANTHER" id="PTHR43078">
    <property type="entry name" value="UDP-GLUCURONIC ACID DECARBOXYLASE-RELATED"/>
    <property type="match status" value="1"/>
</dbReference>
<evidence type="ECO:0000256" key="2">
    <source>
        <dbReference type="ARBA" id="ARBA00022793"/>
    </source>
</evidence>
<keyword evidence="7" id="KW-1185">Reference proteome</keyword>
<dbReference type="InterPro" id="IPR001509">
    <property type="entry name" value="Epimerase_deHydtase"/>
</dbReference>
<dbReference type="InterPro" id="IPR044516">
    <property type="entry name" value="UXS-like"/>
</dbReference>
<dbReference type="EMBL" id="JAFEJU010000008">
    <property type="protein sequence ID" value="MBT1175737.1"/>
    <property type="molecule type" value="Genomic_DNA"/>
</dbReference>